<dbReference type="InterPro" id="IPR038269">
    <property type="entry name" value="SCAN_sf"/>
</dbReference>
<dbReference type="InterPro" id="IPR021109">
    <property type="entry name" value="Peptidase_aspartic_dom_sf"/>
</dbReference>
<protein>
    <recommendedName>
        <fullName evidence="2">SCAN box domain-containing protein</fullName>
    </recommendedName>
</protein>
<dbReference type="PANTHER" id="PTHR46888">
    <property type="entry name" value="ZINC KNUCKLE DOMAINCONTAINING PROTEIN-RELATED"/>
    <property type="match status" value="1"/>
</dbReference>
<dbReference type="PROSITE" id="PS00141">
    <property type="entry name" value="ASP_PROTEASE"/>
    <property type="match status" value="1"/>
</dbReference>
<dbReference type="SUPFAM" id="SSF47353">
    <property type="entry name" value="Retrovirus capsid dimerization domain-like"/>
    <property type="match status" value="1"/>
</dbReference>
<sequence>MDELLRITRRWLQSDRLTAKEVTERVAKDRFLRALPAEERKAVGLKGPEDTKDLLNTLEHAKATLEMGRDARRDFQASTRHPQPRQQPVSERIWERRPLDSRPTLGPVDEPMPTEPDLRAPTQAPKQWLASCGLQTPTIPKGARLTVEVNGRPVSALLDSGSTVTLARPTILPAPIKSVGTLAVSCVHGDAHSVPTAQVKIRSKAGEWPLLIGFIPDLPVPLLLGHDWPGFAAAMKATTKCGPEQKQKGRDRWACMARGDRDASDSSPGEPPPQVNPISSLFQQATQERGFGKRGTETV</sequence>
<dbReference type="Gene3D" id="1.10.4020.10">
    <property type="entry name" value="DNA breaking-rejoining enzymes"/>
    <property type="match status" value="1"/>
</dbReference>
<dbReference type="InterPro" id="IPR003309">
    <property type="entry name" value="SCAN_dom"/>
</dbReference>
<dbReference type="GO" id="GO:0004190">
    <property type="term" value="F:aspartic-type endopeptidase activity"/>
    <property type="evidence" value="ECO:0007669"/>
    <property type="project" value="InterPro"/>
</dbReference>
<keyword evidence="4" id="KW-1185">Reference proteome</keyword>
<feature type="compositionally biased region" description="Polar residues" evidence="1">
    <location>
        <begin position="76"/>
        <end position="89"/>
    </location>
</feature>
<proteinExistence type="predicted"/>
<feature type="compositionally biased region" description="Basic and acidic residues" evidence="1">
    <location>
        <begin position="290"/>
        <end position="299"/>
    </location>
</feature>
<comment type="caution">
    <text evidence="3">The sequence shown here is derived from an EMBL/GenBank/DDBJ whole genome shotgun (WGS) entry which is preliminary data.</text>
</comment>
<evidence type="ECO:0000256" key="1">
    <source>
        <dbReference type="SAM" id="MobiDB-lite"/>
    </source>
</evidence>
<dbReference type="CDD" id="cd00303">
    <property type="entry name" value="retropepsin_like"/>
    <property type="match status" value="1"/>
</dbReference>
<dbReference type="Proteomes" id="UP001187315">
    <property type="component" value="Unassembled WGS sequence"/>
</dbReference>
<name>A0AA88LVS7_TACVA</name>
<organism evidence="3 4">
    <name type="scientific">Tachysurus vachellii</name>
    <name type="common">Darkbarbel catfish</name>
    <name type="synonym">Pelteobagrus vachellii</name>
    <dbReference type="NCBI Taxonomy" id="175792"/>
    <lineage>
        <taxon>Eukaryota</taxon>
        <taxon>Metazoa</taxon>
        <taxon>Chordata</taxon>
        <taxon>Craniata</taxon>
        <taxon>Vertebrata</taxon>
        <taxon>Euteleostomi</taxon>
        <taxon>Actinopterygii</taxon>
        <taxon>Neopterygii</taxon>
        <taxon>Teleostei</taxon>
        <taxon>Ostariophysi</taxon>
        <taxon>Siluriformes</taxon>
        <taxon>Bagridae</taxon>
        <taxon>Tachysurus</taxon>
    </lineage>
</organism>
<evidence type="ECO:0000313" key="3">
    <source>
        <dbReference type="EMBL" id="KAK2825144.1"/>
    </source>
</evidence>
<dbReference type="PROSITE" id="PS50804">
    <property type="entry name" value="SCAN_BOX"/>
    <property type="match status" value="1"/>
</dbReference>
<gene>
    <name evidence="3" type="ORF">Q7C36_019071</name>
</gene>
<accession>A0AA88LVS7</accession>
<feature type="region of interest" description="Disordered" evidence="1">
    <location>
        <begin position="242"/>
        <end position="299"/>
    </location>
</feature>
<dbReference type="EMBL" id="JAVHJS010000020">
    <property type="protein sequence ID" value="KAK2825144.1"/>
    <property type="molecule type" value="Genomic_DNA"/>
</dbReference>
<evidence type="ECO:0000259" key="2">
    <source>
        <dbReference type="PROSITE" id="PS50804"/>
    </source>
</evidence>
<reference evidence="3" key="1">
    <citation type="submission" date="2023-08" db="EMBL/GenBank/DDBJ databases">
        <title>Pelteobagrus vachellii genome.</title>
        <authorList>
            <person name="Liu H."/>
        </authorList>
    </citation>
    <scope>NUCLEOTIDE SEQUENCE</scope>
    <source>
        <strain evidence="3">PRFRI_2022a</strain>
        <tissue evidence="3">Muscle</tissue>
    </source>
</reference>
<dbReference type="GO" id="GO:0006508">
    <property type="term" value="P:proteolysis"/>
    <property type="evidence" value="ECO:0007669"/>
    <property type="project" value="InterPro"/>
</dbReference>
<feature type="domain" description="SCAN box" evidence="2">
    <location>
        <begin position="1"/>
        <end position="65"/>
    </location>
</feature>
<feature type="region of interest" description="Disordered" evidence="1">
    <location>
        <begin position="75"/>
        <end position="122"/>
    </location>
</feature>
<dbReference type="Gene3D" id="2.40.70.10">
    <property type="entry name" value="Acid Proteases"/>
    <property type="match status" value="1"/>
</dbReference>
<feature type="compositionally biased region" description="Basic and acidic residues" evidence="1">
    <location>
        <begin position="243"/>
        <end position="264"/>
    </location>
</feature>
<dbReference type="AlphaFoldDB" id="A0AA88LVS7"/>
<evidence type="ECO:0000313" key="4">
    <source>
        <dbReference type="Proteomes" id="UP001187315"/>
    </source>
</evidence>
<dbReference type="InterPro" id="IPR001969">
    <property type="entry name" value="Aspartic_peptidase_AS"/>
</dbReference>
<dbReference type="PANTHER" id="PTHR46888:SF15">
    <property type="entry name" value="ZINC FINGER AND SCAN DOMAIN-CONTAINING PROTEIN 12-LIKE"/>
    <property type="match status" value="1"/>
</dbReference>
<dbReference type="SUPFAM" id="SSF50630">
    <property type="entry name" value="Acid proteases"/>
    <property type="match status" value="1"/>
</dbReference>
<feature type="compositionally biased region" description="Polar residues" evidence="1">
    <location>
        <begin position="276"/>
        <end position="287"/>
    </location>
</feature>